<proteinExistence type="predicted"/>
<gene>
    <name evidence="2" type="ORF">ACFS1K_09835</name>
</gene>
<evidence type="ECO:0000313" key="2">
    <source>
        <dbReference type="EMBL" id="MFD2790063.1"/>
    </source>
</evidence>
<dbReference type="InterPro" id="IPR024361">
    <property type="entry name" value="BACON"/>
</dbReference>
<organism evidence="2 3">
    <name type="scientific">Arenibacter antarcticus</name>
    <dbReference type="NCBI Taxonomy" id="2040469"/>
    <lineage>
        <taxon>Bacteria</taxon>
        <taxon>Pseudomonadati</taxon>
        <taxon>Bacteroidota</taxon>
        <taxon>Flavobacteriia</taxon>
        <taxon>Flavobacteriales</taxon>
        <taxon>Flavobacteriaceae</taxon>
        <taxon>Arenibacter</taxon>
    </lineage>
</organism>
<evidence type="ECO:0000313" key="3">
    <source>
        <dbReference type="Proteomes" id="UP001597532"/>
    </source>
</evidence>
<dbReference type="Pfam" id="PF13004">
    <property type="entry name" value="BACON"/>
    <property type="match status" value="1"/>
</dbReference>
<dbReference type="InterPro" id="IPR013783">
    <property type="entry name" value="Ig-like_fold"/>
</dbReference>
<comment type="caution">
    <text evidence="2">The sequence shown here is derived from an EMBL/GenBank/DDBJ whole genome shotgun (WGS) entry which is preliminary data.</text>
</comment>
<evidence type="ECO:0000259" key="1">
    <source>
        <dbReference type="Pfam" id="PF13004"/>
    </source>
</evidence>
<protein>
    <submittedName>
        <fullName evidence="2">BACON domain-containing protein</fullName>
    </submittedName>
</protein>
<dbReference type="Proteomes" id="UP001597532">
    <property type="component" value="Unassembled WGS sequence"/>
</dbReference>
<keyword evidence="3" id="KW-1185">Reference proteome</keyword>
<dbReference type="EMBL" id="JBHUOK010000030">
    <property type="protein sequence ID" value="MFD2790063.1"/>
    <property type="molecule type" value="Genomic_DNA"/>
</dbReference>
<sequence length="425" mass="46934">MMKETINLKNQGSMFTKNKVRKKGIRLLFVLTLFALPLIFTSCNEDEAEFSGEPFFMIEENPTGLSVGVAGETKTYIVRSNRPWKIVSQGEVEWVKAFPAEGKDDGVFKIVVSENDGFDPRTINFAFVVDGNEQPLLFRVDQEANVPYITLEVSDNGVATPSAQGEVNIAVKANVIWTYALEDASWLSEIEMTEQGIKLLADRNYGEERSTTVTISSALHPTLAKETVITQSAGNIILEEDFNWLTYGSPIFYAWNDPNEIRMDQWTDEEKAKGWTSTESELSSGQQIVYARPGFVKLGKTGVGGDLISPALAALEGPTKVLVTFKAVPYKTKGGSQDDNILHVSVIGDGATNVSTFTIDNWPEYDENFDAAKTWQEESAHYEFIITGATAATKLKFLGGDYNLVGIGAGKNRIFIDDIKVEIID</sequence>
<reference evidence="3" key="1">
    <citation type="journal article" date="2019" name="Int. J. Syst. Evol. Microbiol.">
        <title>The Global Catalogue of Microorganisms (GCM) 10K type strain sequencing project: providing services to taxonomists for standard genome sequencing and annotation.</title>
        <authorList>
            <consortium name="The Broad Institute Genomics Platform"/>
            <consortium name="The Broad Institute Genome Sequencing Center for Infectious Disease"/>
            <person name="Wu L."/>
            <person name="Ma J."/>
        </authorList>
    </citation>
    <scope>NUCLEOTIDE SEQUENCE [LARGE SCALE GENOMIC DNA]</scope>
    <source>
        <strain evidence="3">KCTC 52924</strain>
    </source>
</reference>
<feature type="domain" description="BACON" evidence="1">
    <location>
        <begin position="84"/>
        <end position="142"/>
    </location>
</feature>
<dbReference type="RefSeq" id="WP_251805913.1">
    <property type="nucleotide sequence ID" value="NZ_CP166679.1"/>
</dbReference>
<accession>A0ABW5VED6</accession>
<dbReference type="Gene3D" id="2.60.40.10">
    <property type="entry name" value="Immunoglobulins"/>
    <property type="match status" value="2"/>
</dbReference>
<dbReference type="CDD" id="cd14948">
    <property type="entry name" value="BACON"/>
    <property type="match status" value="2"/>
</dbReference>
<name>A0ABW5VED6_9FLAO</name>